<reference evidence="2 3" key="1">
    <citation type="submission" date="2018-11" db="EMBL/GenBank/DDBJ databases">
        <authorList>
            <consortium name="Pathogen Informatics"/>
        </authorList>
    </citation>
    <scope>NUCLEOTIDE SEQUENCE [LARGE SCALE GENOMIC DNA]</scope>
</reference>
<evidence type="ECO:0000313" key="3">
    <source>
        <dbReference type="Proteomes" id="UP000270094"/>
    </source>
</evidence>
<dbReference type="Proteomes" id="UP000270094">
    <property type="component" value="Unassembled WGS sequence"/>
</dbReference>
<dbReference type="OrthoDB" id="1278353at2759"/>
<dbReference type="InterPro" id="IPR011009">
    <property type="entry name" value="Kinase-like_dom_sf"/>
</dbReference>
<evidence type="ECO:0000313" key="2">
    <source>
        <dbReference type="EMBL" id="VDM68373.1"/>
    </source>
</evidence>
<dbReference type="SUPFAM" id="SSF56112">
    <property type="entry name" value="Protein kinase-like (PK-like)"/>
    <property type="match status" value="1"/>
</dbReference>
<gene>
    <name evidence="2" type="ORF">SVUK_LOCUS3371</name>
</gene>
<dbReference type="Pfam" id="PF00069">
    <property type="entry name" value="Pkinase"/>
    <property type="match status" value="1"/>
</dbReference>
<sequence>MHSSSLNYDLRPENLLIDLDGNLQLTYYGKWHNTGRPKDVVEGYSAPECFKYGWIPSVENDVWTLGALMFELLSGRALVNAAPHGVTACEELPFPDDVLISLAARDLLSQLLSDITARPSLETVRAHAFFRNIDWSLYDNPHTGTFDKDSASTTSCSAAELRMGRVSGESDSGLPPYVPDLLDTVVDNEECG</sequence>
<dbReference type="InterPro" id="IPR051866">
    <property type="entry name" value="Intracell_Sig-Traffick_Protein"/>
</dbReference>
<dbReference type="PANTHER" id="PTHR15508">
    <property type="entry name" value="RIBOSOMAL PROTEIN S6 KINASE"/>
    <property type="match status" value="1"/>
</dbReference>
<accession>A0A3P7IKM2</accession>
<feature type="domain" description="Protein kinase" evidence="1">
    <location>
        <begin position="1"/>
        <end position="130"/>
    </location>
</feature>
<dbReference type="PANTHER" id="PTHR15508:SF8">
    <property type="entry name" value="LD24550P"/>
    <property type="match status" value="1"/>
</dbReference>
<dbReference type="InterPro" id="IPR000719">
    <property type="entry name" value="Prot_kinase_dom"/>
</dbReference>
<dbReference type="GO" id="GO:0004672">
    <property type="term" value="F:protein kinase activity"/>
    <property type="evidence" value="ECO:0007669"/>
    <property type="project" value="InterPro"/>
</dbReference>
<evidence type="ECO:0000259" key="1">
    <source>
        <dbReference type="PROSITE" id="PS50011"/>
    </source>
</evidence>
<dbReference type="GO" id="GO:0005524">
    <property type="term" value="F:ATP binding"/>
    <property type="evidence" value="ECO:0007669"/>
    <property type="project" value="InterPro"/>
</dbReference>
<keyword evidence="3" id="KW-1185">Reference proteome</keyword>
<dbReference type="Gene3D" id="1.10.510.10">
    <property type="entry name" value="Transferase(Phosphotransferase) domain 1"/>
    <property type="match status" value="1"/>
</dbReference>
<organism evidence="2 3">
    <name type="scientific">Strongylus vulgaris</name>
    <name type="common">Blood worm</name>
    <dbReference type="NCBI Taxonomy" id="40348"/>
    <lineage>
        <taxon>Eukaryota</taxon>
        <taxon>Metazoa</taxon>
        <taxon>Ecdysozoa</taxon>
        <taxon>Nematoda</taxon>
        <taxon>Chromadorea</taxon>
        <taxon>Rhabditida</taxon>
        <taxon>Rhabditina</taxon>
        <taxon>Rhabditomorpha</taxon>
        <taxon>Strongyloidea</taxon>
        <taxon>Strongylidae</taxon>
        <taxon>Strongylus</taxon>
    </lineage>
</organism>
<protein>
    <recommendedName>
        <fullName evidence="1">Protein kinase domain-containing protein</fullName>
    </recommendedName>
</protein>
<name>A0A3P7IKM2_STRVU</name>
<dbReference type="AlphaFoldDB" id="A0A3P7IKM2"/>
<proteinExistence type="predicted"/>
<dbReference type="EMBL" id="UYYB01008597">
    <property type="protein sequence ID" value="VDM68373.1"/>
    <property type="molecule type" value="Genomic_DNA"/>
</dbReference>
<dbReference type="PROSITE" id="PS50011">
    <property type="entry name" value="PROTEIN_KINASE_DOM"/>
    <property type="match status" value="1"/>
</dbReference>